<evidence type="ECO:0000256" key="11">
    <source>
        <dbReference type="SAM" id="MobiDB-lite"/>
    </source>
</evidence>
<keyword evidence="10" id="KW-0547">Nucleotide-binding</keyword>
<dbReference type="NCBIfam" id="TIGR01494">
    <property type="entry name" value="ATPase_P-type"/>
    <property type="match status" value="1"/>
</dbReference>
<evidence type="ECO:0000256" key="2">
    <source>
        <dbReference type="ARBA" id="ARBA00006024"/>
    </source>
</evidence>
<proteinExistence type="inferred from homology"/>
<keyword evidence="7 10" id="KW-0472">Membrane</keyword>
<keyword evidence="10" id="KW-1003">Cell membrane</keyword>
<evidence type="ECO:0000256" key="4">
    <source>
        <dbReference type="ARBA" id="ARBA00022723"/>
    </source>
</evidence>
<evidence type="ECO:0000256" key="5">
    <source>
        <dbReference type="ARBA" id="ARBA00022967"/>
    </source>
</evidence>
<dbReference type="NCBIfam" id="TIGR01525">
    <property type="entry name" value="ATPase-IB_hvy"/>
    <property type="match status" value="1"/>
</dbReference>
<dbReference type="InterPro" id="IPR018303">
    <property type="entry name" value="ATPase_P-typ_P_site"/>
</dbReference>
<evidence type="ECO:0000256" key="10">
    <source>
        <dbReference type="RuleBase" id="RU362081"/>
    </source>
</evidence>
<dbReference type="GO" id="GO:0005524">
    <property type="term" value="F:ATP binding"/>
    <property type="evidence" value="ECO:0007669"/>
    <property type="project" value="UniProtKB-UniRule"/>
</dbReference>
<feature type="transmembrane region" description="Helical" evidence="10">
    <location>
        <begin position="62"/>
        <end position="80"/>
    </location>
</feature>
<evidence type="ECO:0000259" key="12">
    <source>
        <dbReference type="Pfam" id="PF00122"/>
    </source>
</evidence>
<dbReference type="PRINTS" id="PR00119">
    <property type="entry name" value="CATATPASE"/>
</dbReference>
<dbReference type="Gene3D" id="3.40.1110.10">
    <property type="entry name" value="Calcium-transporting ATPase, cytoplasmic domain N"/>
    <property type="match status" value="1"/>
</dbReference>
<dbReference type="Pfam" id="PF00702">
    <property type="entry name" value="Hydrolase"/>
    <property type="match status" value="1"/>
</dbReference>
<dbReference type="InterPro" id="IPR008250">
    <property type="entry name" value="ATPase_P-typ_transduc_dom_A_sf"/>
</dbReference>
<dbReference type="InterPro" id="IPR023299">
    <property type="entry name" value="ATPase_P-typ_cyto_dom_N"/>
</dbReference>
<dbReference type="PROSITE" id="PS00154">
    <property type="entry name" value="ATPASE_E1_E2"/>
    <property type="match status" value="1"/>
</dbReference>
<feature type="transmembrane region" description="Helical" evidence="10">
    <location>
        <begin position="650"/>
        <end position="669"/>
    </location>
</feature>
<dbReference type="InterPro" id="IPR023214">
    <property type="entry name" value="HAD_sf"/>
</dbReference>
<dbReference type="SUPFAM" id="SSF81665">
    <property type="entry name" value="Calcium ATPase, transmembrane domain M"/>
    <property type="match status" value="1"/>
</dbReference>
<dbReference type="PRINTS" id="PR00941">
    <property type="entry name" value="CDATPASE"/>
</dbReference>
<dbReference type="CDD" id="cd07551">
    <property type="entry name" value="P-type_ATPase_HM_ZosA_PfeT-like"/>
    <property type="match status" value="1"/>
</dbReference>
<protein>
    <recommendedName>
        <fullName evidence="8">P-type Zn(2+) transporter</fullName>
        <ecNumber evidence="8">7.2.2.12</ecNumber>
    </recommendedName>
</protein>
<feature type="domain" description="P-type ATPase A" evidence="12">
    <location>
        <begin position="145"/>
        <end position="261"/>
    </location>
</feature>
<feature type="transmembrane region" description="Helical" evidence="10">
    <location>
        <begin position="625"/>
        <end position="644"/>
    </location>
</feature>
<organism evidence="13 14">
    <name type="scientific">Chitinophaga pinensis (strain ATCC 43595 / DSM 2588 / LMG 13176 / NBRC 15968 / NCIMB 11800 / UQM 2034)</name>
    <dbReference type="NCBI Taxonomy" id="485918"/>
    <lineage>
        <taxon>Bacteria</taxon>
        <taxon>Pseudomonadati</taxon>
        <taxon>Bacteroidota</taxon>
        <taxon>Chitinophagia</taxon>
        <taxon>Chitinophagales</taxon>
        <taxon>Chitinophagaceae</taxon>
        <taxon>Chitinophaga</taxon>
    </lineage>
</organism>
<feature type="transmembrane region" description="Helical" evidence="10">
    <location>
        <begin position="311"/>
        <end position="335"/>
    </location>
</feature>
<dbReference type="InterPro" id="IPR036412">
    <property type="entry name" value="HAD-like_sf"/>
</dbReference>
<name>A0A979G3T0_CHIPD</name>
<dbReference type="InterPro" id="IPR051014">
    <property type="entry name" value="Cation_Transport_ATPase_IB"/>
</dbReference>
<evidence type="ECO:0000256" key="1">
    <source>
        <dbReference type="ARBA" id="ARBA00004370"/>
    </source>
</evidence>
<dbReference type="EC" id="7.2.2.12" evidence="8"/>
<dbReference type="Proteomes" id="UP000002215">
    <property type="component" value="Chromosome"/>
</dbReference>
<dbReference type="SFLD" id="SFLDG00002">
    <property type="entry name" value="C1.7:_P-type_atpase_like"/>
    <property type="match status" value="1"/>
</dbReference>
<dbReference type="InterPro" id="IPR044492">
    <property type="entry name" value="P_typ_ATPase_HD_dom"/>
</dbReference>
<dbReference type="KEGG" id="cpi:Cpin_2691"/>
<accession>A0A979G3T0</accession>
<evidence type="ECO:0000256" key="7">
    <source>
        <dbReference type="ARBA" id="ARBA00023136"/>
    </source>
</evidence>
<dbReference type="InterPro" id="IPR027256">
    <property type="entry name" value="P-typ_ATPase_IB"/>
</dbReference>
<comment type="subcellular location">
    <subcellularLocation>
        <location evidence="10">Cell membrane</location>
    </subcellularLocation>
    <subcellularLocation>
        <location evidence="1">Membrane</location>
    </subcellularLocation>
</comment>
<dbReference type="PANTHER" id="PTHR48085">
    <property type="entry name" value="CADMIUM/ZINC-TRANSPORTING ATPASE HMA2-RELATED"/>
    <property type="match status" value="1"/>
</dbReference>
<feature type="transmembrane region" description="Helical" evidence="10">
    <location>
        <begin position="280"/>
        <end position="299"/>
    </location>
</feature>
<dbReference type="PANTHER" id="PTHR48085:SF5">
    <property type="entry name" value="CADMIUM_ZINC-TRANSPORTING ATPASE HMA4-RELATED"/>
    <property type="match status" value="1"/>
</dbReference>
<keyword evidence="10" id="KW-0067">ATP-binding</keyword>
<keyword evidence="3 10" id="KW-0812">Transmembrane</keyword>
<keyword evidence="6 10" id="KW-1133">Transmembrane helix</keyword>
<reference evidence="14" key="1">
    <citation type="submission" date="2009-08" db="EMBL/GenBank/DDBJ databases">
        <title>The complete genome of Chitinophaga pinensis DSM 2588.</title>
        <authorList>
            <consortium name="US DOE Joint Genome Institute (JGI-PGF)"/>
            <person name="Lucas S."/>
            <person name="Copeland A."/>
            <person name="Lapidus A."/>
            <person name="Glavina del Rio T."/>
            <person name="Dalin E."/>
            <person name="Tice H."/>
            <person name="Bruce D."/>
            <person name="Goodwin L."/>
            <person name="Pitluck S."/>
            <person name="Kyrpides N."/>
            <person name="Mavromatis K."/>
            <person name="Ivanova N."/>
            <person name="Mikhailova N."/>
            <person name="Sims D."/>
            <person name="Meinche L."/>
            <person name="Brettin T."/>
            <person name="Detter J.C."/>
            <person name="Han C."/>
            <person name="Larimer F."/>
            <person name="Land M."/>
            <person name="Hauser L."/>
            <person name="Markowitz V."/>
            <person name="Cheng J.-F."/>
            <person name="Hugenholtz P."/>
            <person name="Woyke T."/>
            <person name="Wu D."/>
            <person name="Spring S."/>
            <person name="Klenk H.-P."/>
            <person name="Eisen J.A."/>
        </authorList>
    </citation>
    <scope>NUCLEOTIDE SEQUENCE [LARGE SCALE GENOMIC DNA]</scope>
    <source>
        <strain evidence="14">ATCC 43595 / DSM 2588 / LMG 13176 / NBRC 15968 / NCIMB 11800 / UQM 2034</strain>
    </source>
</reference>
<evidence type="ECO:0000313" key="13">
    <source>
        <dbReference type="EMBL" id="ACU60173.1"/>
    </source>
</evidence>
<dbReference type="GO" id="GO:0016887">
    <property type="term" value="F:ATP hydrolysis activity"/>
    <property type="evidence" value="ECO:0007669"/>
    <property type="project" value="InterPro"/>
</dbReference>
<dbReference type="InterPro" id="IPR059000">
    <property type="entry name" value="ATPase_P-type_domA"/>
</dbReference>
<dbReference type="RefSeq" id="WP_012790349.1">
    <property type="nucleotide sequence ID" value="NC_013132.1"/>
</dbReference>
<dbReference type="Pfam" id="PF00122">
    <property type="entry name" value="E1-E2_ATPase"/>
    <property type="match status" value="1"/>
</dbReference>
<evidence type="ECO:0000256" key="3">
    <source>
        <dbReference type="ARBA" id="ARBA00022692"/>
    </source>
</evidence>
<dbReference type="Gene3D" id="3.40.50.1000">
    <property type="entry name" value="HAD superfamily/HAD-like"/>
    <property type="match status" value="1"/>
</dbReference>
<dbReference type="OrthoDB" id="614385at2"/>
<dbReference type="GO" id="GO:0046872">
    <property type="term" value="F:metal ion binding"/>
    <property type="evidence" value="ECO:0007669"/>
    <property type="project" value="UniProtKB-KW"/>
</dbReference>
<dbReference type="SUPFAM" id="SSF56784">
    <property type="entry name" value="HAD-like"/>
    <property type="match status" value="1"/>
</dbReference>
<keyword evidence="4 10" id="KW-0479">Metal-binding</keyword>
<comment type="catalytic activity">
    <reaction evidence="9">
        <text>Zn(2+)(in) + ATP + H2O = Zn(2+)(out) + ADP + phosphate + H(+)</text>
        <dbReference type="Rhea" id="RHEA:20621"/>
        <dbReference type="ChEBI" id="CHEBI:15377"/>
        <dbReference type="ChEBI" id="CHEBI:15378"/>
        <dbReference type="ChEBI" id="CHEBI:29105"/>
        <dbReference type="ChEBI" id="CHEBI:30616"/>
        <dbReference type="ChEBI" id="CHEBI:43474"/>
        <dbReference type="ChEBI" id="CHEBI:456216"/>
        <dbReference type="EC" id="7.2.2.12"/>
    </reaction>
</comment>
<dbReference type="GO" id="GO:0005886">
    <property type="term" value="C:plasma membrane"/>
    <property type="evidence" value="ECO:0007669"/>
    <property type="project" value="UniProtKB-SubCell"/>
</dbReference>
<sequence length="677" mass="71808">MSNSQHTNHKGPHEAHDHQHEHAHKHGGLFGESTELIFSLICGAFLLAGFLDEKLLQLQPAWIGIAIFVIAYIFGAFFTIKEAVESISKGQFEIDFLMLVAAAGAAALGEWAEGALLLFLFSLGHSLEHMAMEKARKSIEALAGLAPKTALIRRNGSQVEVPVEELKKGDVVLVKPNSKIPADGIVVSGTSAVNQAPVTGESIPVEKVAVSDPGTDYPDEKKIPGQHKVFAGTINGAAVLEIKTLKEAKDSTLARVVQMVKEAEQQQSPTQQFTKRIERFYVPAVLILVTLLLFAFLVIDESFSKSFYRAMAVLVAASPCALAISTPSAVLSGVARAARQGVLIKGGRPLEDLGVLTALAFDKTGTLTEGKPRLNTIVTLNGTSEKELLRVAVAVEKQSDHPLASAIVKGGMEKLGNTSIEDADNVKAVMGKGVEAGLKGEKVWIGNDELFKAIGGADIPADITQKIAALQQEGNTAMLVRKGDIYLGILGVMDLPRPEAASVLSELKEMGIKKMVMLTGDNQLVADAVAKKIGITEARGSLLPEEKVAAIDELRKQENKLAMVGDGVNDAPAMAKSTVGIAMGAAGSDVALETADIALMADKIDNLPFAIGLSRKSKAVIRQNLVVSLGVVAILIPLTISGVANIGPAIIAHEGSTLLVVFNALRLLVYKRNMNNR</sequence>
<evidence type="ECO:0000313" key="14">
    <source>
        <dbReference type="Proteomes" id="UP000002215"/>
    </source>
</evidence>
<dbReference type="SFLD" id="SFLDF00027">
    <property type="entry name" value="p-type_atpase"/>
    <property type="match status" value="1"/>
</dbReference>
<dbReference type="SUPFAM" id="SSF81653">
    <property type="entry name" value="Calcium ATPase, transduction domain A"/>
    <property type="match status" value="1"/>
</dbReference>
<feature type="region of interest" description="Disordered" evidence="11">
    <location>
        <begin position="1"/>
        <end position="25"/>
    </location>
</feature>
<dbReference type="Gene3D" id="2.70.150.10">
    <property type="entry name" value="Calcium-transporting ATPase, cytoplasmic transduction domain A"/>
    <property type="match status" value="1"/>
</dbReference>
<gene>
    <name evidence="13" type="ordered locus">Cpin_2691</name>
</gene>
<comment type="similarity">
    <text evidence="2 10">Belongs to the cation transport ATPase (P-type) (TC 3.A.3) family. Type IB subfamily.</text>
</comment>
<evidence type="ECO:0000256" key="9">
    <source>
        <dbReference type="ARBA" id="ARBA00047308"/>
    </source>
</evidence>
<dbReference type="GO" id="GO:0016463">
    <property type="term" value="F:P-type zinc transporter activity"/>
    <property type="evidence" value="ECO:0007669"/>
    <property type="project" value="UniProtKB-EC"/>
</dbReference>
<feature type="compositionally biased region" description="Basic and acidic residues" evidence="11">
    <location>
        <begin position="11"/>
        <end position="20"/>
    </location>
</feature>
<dbReference type="InterPro" id="IPR001757">
    <property type="entry name" value="P_typ_ATPase"/>
</dbReference>
<evidence type="ECO:0000256" key="6">
    <source>
        <dbReference type="ARBA" id="ARBA00022989"/>
    </source>
</evidence>
<evidence type="ECO:0000256" key="8">
    <source>
        <dbReference type="ARBA" id="ARBA00039097"/>
    </source>
</evidence>
<dbReference type="AlphaFoldDB" id="A0A979G3T0"/>
<dbReference type="EMBL" id="CP001699">
    <property type="protein sequence ID" value="ACU60173.1"/>
    <property type="molecule type" value="Genomic_DNA"/>
</dbReference>
<dbReference type="SFLD" id="SFLDS00003">
    <property type="entry name" value="Haloacid_Dehalogenase"/>
    <property type="match status" value="1"/>
</dbReference>
<keyword evidence="5" id="KW-1278">Translocase</keyword>
<feature type="transmembrane region" description="Helical" evidence="10">
    <location>
        <begin position="29"/>
        <end position="50"/>
    </location>
</feature>
<reference evidence="13 14" key="2">
    <citation type="journal article" date="2010" name="Stand. Genomic Sci.">
        <title>Complete genome sequence of Chitinophaga pinensis type strain (UQM 2034).</title>
        <authorList>
            <person name="Glavina Del Rio T."/>
            <person name="Abt B."/>
            <person name="Spring S."/>
            <person name="Lapidus A."/>
            <person name="Nolan M."/>
            <person name="Tice H."/>
            <person name="Copeland A."/>
            <person name="Cheng J.F."/>
            <person name="Chen F."/>
            <person name="Bruce D."/>
            <person name="Goodwin L."/>
            <person name="Pitluck S."/>
            <person name="Ivanova N."/>
            <person name="Mavromatis K."/>
            <person name="Mikhailova N."/>
            <person name="Pati A."/>
            <person name="Chen A."/>
            <person name="Palaniappan K."/>
            <person name="Land M."/>
            <person name="Hauser L."/>
            <person name="Chang Y.J."/>
            <person name="Jeffries C.D."/>
            <person name="Chain P."/>
            <person name="Saunders E."/>
            <person name="Detter J.C."/>
            <person name="Brettin T."/>
            <person name="Rohde M."/>
            <person name="Goker M."/>
            <person name="Bristow J."/>
            <person name="Eisen J.A."/>
            <person name="Markowitz V."/>
            <person name="Hugenholtz P."/>
            <person name="Kyrpides N.C."/>
            <person name="Klenk H.P."/>
            <person name="Lucas S."/>
        </authorList>
    </citation>
    <scope>NUCLEOTIDE SEQUENCE [LARGE SCALE GENOMIC DNA]</scope>
    <source>
        <strain evidence="14">ATCC 43595 / DSM 2588 / LMG 13176 / NBRC 15968 / NCIMB 11800 / UQM 2034</strain>
    </source>
</reference>
<dbReference type="InterPro" id="IPR023298">
    <property type="entry name" value="ATPase_P-typ_TM_dom_sf"/>
</dbReference>